<feature type="compositionally biased region" description="Polar residues" evidence="5">
    <location>
        <begin position="1054"/>
        <end position="1066"/>
    </location>
</feature>
<accession>A0A8U0TSJ9</accession>
<feature type="compositionally biased region" description="Basic residues" evidence="5">
    <location>
        <begin position="882"/>
        <end position="900"/>
    </location>
</feature>
<feature type="region of interest" description="Disordered" evidence="5">
    <location>
        <begin position="1053"/>
        <end position="1096"/>
    </location>
</feature>
<comment type="subcellular location">
    <subcellularLocation>
        <location evidence="1">Nucleus</location>
    </subcellularLocation>
</comment>
<evidence type="ECO:0000256" key="2">
    <source>
        <dbReference type="ARBA" id="ARBA00007354"/>
    </source>
</evidence>
<proteinExistence type="inferred from homology"/>
<name>A0A8U0TSJ9_SALNM</name>
<keyword evidence="4" id="KW-0539">Nucleus</keyword>
<feature type="compositionally biased region" description="Basic and acidic residues" evidence="5">
    <location>
        <begin position="205"/>
        <end position="220"/>
    </location>
</feature>
<dbReference type="Pfam" id="PF05110">
    <property type="entry name" value="AF-4"/>
    <property type="match status" value="2"/>
</dbReference>
<evidence type="ECO:0000256" key="4">
    <source>
        <dbReference type="ARBA" id="ARBA00023242"/>
    </source>
</evidence>
<dbReference type="Gene3D" id="6.10.250.2670">
    <property type="match status" value="1"/>
</dbReference>
<organism evidence="7 8">
    <name type="scientific">Salvelinus namaycush</name>
    <name type="common">Lake trout</name>
    <name type="synonym">Salmo namaycush</name>
    <dbReference type="NCBI Taxonomy" id="8040"/>
    <lineage>
        <taxon>Eukaryota</taxon>
        <taxon>Metazoa</taxon>
        <taxon>Chordata</taxon>
        <taxon>Craniata</taxon>
        <taxon>Vertebrata</taxon>
        <taxon>Euteleostomi</taxon>
        <taxon>Actinopterygii</taxon>
        <taxon>Neopterygii</taxon>
        <taxon>Teleostei</taxon>
        <taxon>Protacanthopterygii</taxon>
        <taxon>Salmoniformes</taxon>
        <taxon>Salmonidae</taxon>
        <taxon>Salmoninae</taxon>
        <taxon>Salvelinus</taxon>
    </lineage>
</organism>
<feature type="compositionally biased region" description="Polar residues" evidence="5">
    <location>
        <begin position="748"/>
        <end position="757"/>
    </location>
</feature>
<dbReference type="InterPro" id="IPR043640">
    <property type="entry name" value="AF4/FMR2_CHD"/>
</dbReference>
<feature type="compositionally biased region" description="Basic and acidic residues" evidence="5">
    <location>
        <begin position="633"/>
        <end position="645"/>
    </location>
</feature>
<feature type="domain" description="AF4/FMR2 C-terminal homology" evidence="6">
    <location>
        <begin position="919"/>
        <end position="1179"/>
    </location>
</feature>
<protein>
    <submittedName>
        <fullName evidence="8">AF4/FMR2 family member 1-like</fullName>
    </submittedName>
</protein>
<dbReference type="AlphaFoldDB" id="A0A8U0TSJ9"/>
<dbReference type="Pfam" id="PF18875">
    <property type="entry name" value="AF4_int"/>
    <property type="match status" value="1"/>
</dbReference>
<comment type="similarity">
    <text evidence="2">Belongs to the AF4 family.</text>
</comment>
<dbReference type="GO" id="GO:0032783">
    <property type="term" value="C:super elongation complex"/>
    <property type="evidence" value="ECO:0007669"/>
    <property type="project" value="TreeGrafter"/>
</dbReference>
<evidence type="ECO:0000313" key="7">
    <source>
        <dbReference type="Proteomes" id="UP000808372"/>
    </source>
</evidence>
<feature type="compositionally biased region" description="Low complexity" evidence="5">
    <location>
        <begin position="426"/>
        <end position="455"/>
    </location>
</feature>
<dbReference type="PANTHER" id="PTHR10528">
    <property type="entry name" value="AF4/FMR2 FAMILY MEMBER"/>
    <property type="match status" value="1"/>
</dbReference>
<feature type="region of interest" description="Disordered" evidence="5">
    <location>
        <begin position="426"/>
        <end position="921"/>
    </location>
</feature>
<feature type="compositionally biased region" description="Low complexity" evidence="5">
    <location>
        <begin position="138"/>
        <end position="153"/>
    </location>
</feature>
<feature type="compositionally biased region" description="Low complexity" evidence="5">
    <location>
        <begin position="1080"/>
        <end position="1090"/>
    </location>
</feature>
<dbReference type="RefSeq" id="XP_038826124.1">
    <property type="nucleotide sequence ID" value="XM_038970196.1"/>
</dbReference>
<sequence>MAARSSYNEERNLLRIREWERRNQEGLQEKEFYQENVPLFGEPYKTNKGDELSGRIQRMLGSYEDVKNPNSHLCLDSSFSNDPSSHVTTTYRRPSHSRDRVKPPFQNTPLYRAGRSGSGGPSISSQTSQPLKRLPGPSSHTQSSLGLSQGQASPDPIQGKAEPCPWPDLRECASLTPVLSTLTPPAEPLSPLHSSDPSDSEPQDTPDRHQGSPLHPERHPASLLHPDSPVPMEGSRLDDPQRDIPLLAIEGATTLPSQTFPLPLASKLNLVMPQKPTAYVRPMDGQDQVTSESPDFKPSPEGFHGQSYHEPLPDLKSTKPSLSKLKIPSHSIETLSNEAHCVEDILREMTHSWPPLLTAIHTPSTAEPSKFSFPVKEAQHVPPAFPGQKHYGSPPLAPSSTLICQQSSSCSPSLWSFSTVEATHSSGVESASSNDSESSSGSDSDSESSESGTEEAPQPLRSSSPPVPKAEGPVVTNWQLNNWIRVSQQNPITESQSDTVQSPLPKQQQSHDSEEAIPPRDYKSHTPPQYPEFSDSEAKPPGSEDVACKQHVRHKSPAASHVGDSSSSSQRKTVGNKHPSRPVKAPRPEDSQAGLRVESVEVAPRDKDPSFTDRPKVKTKTGHSSKSGSAITDSKKSAKRNSLEKRKTKLPESGSSGPKMTLMLDCKRERSRSPSPARVVETSVSVRKETLPAPHKGQKTPRSYSAAAAHQAKRESSAKASRAPQGPPHALLVKIELNLLSRVPPQGSRPSQGGQEPTSRKRPNTAPEIGDGDPAFPITTKVCKKRPAEKDVKSLPRKKPKLEKDRKHSSSCPGSCKSAMPKNPGEEEEEEEERKRSKKGASVPLQDPGKEPGVRKRHAGEAPEPNAASAAKSRDREASTPVKHKKGTGKRHTEHSKTGKAPKSSFAFSVPAQPTGGSLTSRPLLKVEDRQHPVEYHMKEAKKLKHKADATSDKVGKAFNYLDAAMSFVESGIAMETDPHTPKSAYTMFTETLDLIRFILKLKGSVDPSAPVTDKDFTILCMRCQSLLQMAMFRYKRETALKYSRTLTDHFKSSSKSAAPSQCVSKSTGTPSPMSPMPSPASTASSGPGSNHSSGVGMGNVSTVAIPQVIQQVASSYVNITALFLSAHDIWEQADELAHRGSGLLSELDSALGQLSLTSTMSSLVRHTRQGLQWLRLDTCETR</sequence>
<dbReference type="GO" id="GO:0010468">
    <property type="term" value="P:regulation of gene expression"/>
    <property type="evidence" value="ECO:0007669"/>
    <property type="project" value="InterPro"/>
</dbReference>
<keyword evidence="3" id="KW-0597">Phosphoprotein</keyword>
<keyword evidence="7" id="KW-1185">Reference proteome</keyword>
<dbReference type="GeneID" id="120025650"/>
<dbReference type="InterPro" id="IPR007797">
    <property type="entry name" value="AF4/FMR2"/>
</dbReference>
<dbReference type="PANTHER" id="PTHR10528:SF6">
    <property type="entry name" value="AF4_FMR2 FAMILY MEMBER 1"/>
    <property type="match status" value="1"/>
</dbReference>
<feature type="region of interest" description="Disordered" evidence="5">
    <location>
        <begin position="63"/>
        <end position="240"/>
    </location>
</feature>
<reference evidence="8" key="1">
    <citation type="submission" date="2025-08" db="UniProtKB">
        <authorList>
            <consortium name="RefSeq"/>
        </authorList>
    </citation>
    <scope>IDENTIFICATION</scope>
    <source>
        <tissue evidence="8">White muscle</tissue>
    </source>
</reference>
<feature type="compositionally biased region" description="Polar residues" evidence="5">
    <location>
        <begin position="77"/>
        <end position="92"/>
    </location>
</feature>
<evidence type="ECO:0000256" key="3">
    <source>
        <dbReference type="ARBA" id="ARBA00022553"/>
    </source>
</evidence>
<dbReference type="Proteomes" id="UP000808372">
    <property type="component" value="Chromosome 31"/>
</dbReference>
<evidence type="ECO:0000256" key="5">
    <source>
        <dbReference type="SAM" id="MobiDB-lite"/>
    </source>
</evidence>
<feature type="compositionally biased region" description="Polar residues" evidence="5">
    <location>
        <begin position="476"/>
        <end position="508"/>
    </location>
</feature>
<evidence type="ECO:0000259" key="6">
    <source>
        <dbReference type="Pfam" id="PF18876"/>
    </source>
</evidence>
<dbReference type="KEGG" id="snh:120025650"/>
<dbReference type="InterPro" id="IPR043639">
    <property type="entry name" value="AF4_int"/>
</dbReference>
<feature type="compositionally biased region" description="Basic and acidic residues" evidence="5">
    <location>
        <begin position="509"/>
        <end position="524"/>
    </location>
</feature>
<evidence type="ECO:0000313" key="8">
    <source>
        <dbReference type="RefSeq" id="XP_038826124.1"/>
    </source>
</evidence>
<feature type="compositionally biased region" description="Basic and acidic residues" evidence="5">
    <location>
        <begin position="603"/>
        <end position="616"/>
    </location>
</feature>
<evidence type="ECO:0000256" key="1">
    <source>
        <dbReference type="ARBA" id="ARBA00004123"/>
    </source>
</evidence>
<dbReference type="Pfam" id="PF18876">
    <property type="entry name" value="AFF4_CHD"/>
    <property type="match status" value="1"/>
</dbReference>
<feature type="region of interest" description="Disordered" evidence="5">
    <location>
        <begin position="282"/>
        <end position="319"/>
    </location>
</feature>
<gene>
    <name evidence="8" type="primary">LOC120025650</name>
</gene>